<feature type="region of interest" description="Disordered" evidence="2">
    <location>
        <begin position="336"/>
        <end position="451"/>
    </location>
</feature>
<gene>
    <name evidence="4" type="ORF">LAESUDRAFT_762390</name>
</gene>
<dbReference type="InterPro" id="IPR036028">
    <property type="entry name" value="SH3-like_dom_sf"/>
</dbReference>
<dbReference type="STRING" id="1314785.A0A165CKC5"/>
<feature type="compositionally biased region" description="Basic and acidic residues" evidence="2">
    <location>
        <begin position="138"/>
        <end position="156"/>
    </location>
</feature>
<protein>
    <recommendedName>
        <fullName evidence="3">SH3 domain-containing protein</fullName>
    </recommendedName>
</protein>
<dbReference type="OrthoDB" id="10263741at2759"/>
<dbReference type="EMBL" id="KV427648">
    <property type="protein sequence ID" value="KZT02969.1"/>
    <property type="molecule type" value="Genomic_DNA"/>
</dbReference>
<feature type="compositionally biased region" description="Basic and acidic residues" evidence="2">
    <location>
        <begin position="179"/>
        <end position="208"/>
    </location>
</feature>
<accession>A0A165CKC5</accession>
<feature type="compositionally biased region" description="Polar residues" evidence="2">
    <location>
        <begin position="374"/>
        <end position="391"/>
    </location>
</feature>
<keyword evidence="5" id="KW-1185">Reference proteome</keyword>
<evidence type="ECO:0000313" key="4">
    <source>
        <dbReference type="EMBL" id="KZT02969.1"/>
    </source>
</evidence>
<feature type="compositionally biased region" description="Low complexity" evidence="2">
    <location>
        <begin position="160"/>
        <end position="175"/>
    </location>
</feature>
<feature type="region of interest" description="Disordered" evidence="2">
    <location>
        <begin position="51"/>
        <end position="253"/>
    </location>
</feature>
<dbReference type="InterPro" id="IPR001452">
    <property type="entry name" value="SH3_domain"/>
</dbReference>
<evidence type="ECO:0000313" key="5">
    <source>
        <dbReference type="Proteomes" id="UP000076871"/>
    </source>
</evidence>
<dbReference type="SUPFAM" id="SSF50044">
    <property type="entry name" value="SH3-domain"/>
    <property type="match status" value="1"/>
</dbReference>
<feature type="compositionally biased region" description="Polar residues" evidence="2">
    <location>
        <begin position="432"/>
        <end position="451"/>
    </location>
</feature>
<proteinExistence type="predicted"/>
<feature type="compositionally biased region" description="Basic and acidic residues" evidence="2">
    <location>
        <begin position="68"/>
        <end position="90"/>
    </location>
</feature>
<organism evidence="4 5">
    <name type="scientific">Laetiporus sulphureus 93-53</name>
    <dbReference type="NCBI Taxonomy" id="1314785"/>
    <lineage>
        <taxon>Eukaryota</taxon>
        <taxon>Fungi</taxon>
        <taxon>Dikarya</taxon>
        <taxon>Basidiomycota</taxon>
        <taxon>Agaricomycotina</taxon>
        <taxon>Agaricomycetes</taxon>
        <taxon>Polyporales</taxon>
        <taxon>Laetiporus</taxon>
    </lineage>
</organism>
<evidence type="ECO:0000256" key="1">
    <source>
        <dbReference type="ARBA" id="ARBA00022443"/>
    </source>
</evidence>
<reference evidence="4 5" key="1">
    <citation type="journal article" date="2016" name="Mol. Biol. Evol.">
        <title>Comparative Genomics of Early-Diverging Mushroom-Forming Fungi Provides Insights into the Origins of Lignocellulose Decay Capabilities.</title>
        <authorList>
            <person name="Nagy L.G."/>
            <person name="Riley R."/>
            <person name="Tritt A."/>
            <person name="Adam C."/>
            <person name="Daum C."/>
            <person name="Floudas D."/>
            <person name="Sun H."/>
            <person name="Yadav J.S."/>
            <person name="Pangilinan J."/>
            <person name="Larsson K.H."/>
            <person name="Matsuura K."/>
            <person name="Barry K."/>
            <person name="Labutti K."/>
            <person name="Kuo R."/>
            <person name="Ohm R.A."/>
            <person name="Bhattacharya S.S."/>
            <person name="Shirouzu T."/>
            <person name="Yoshinaga Y."/>
            <person name="Martin F.M."/>
            <person name="Grigoriev I.V."/>
            <person name="Hibbett D.S."/>
        </authorList>
    </citation>
    <scope>NUCLEOTIDE SEQUENCE [LARGE SCALE GENOMIC DNA]</scope>
    <source>
        <strain evidence="4 5">93-53</strain>
    </source>
</reference>
<evidence type="ECO:0000259" key="3">
    <source>
        <dbReference type="Pfam" id="PF07653"/>
    </source>
</evidence>
<feature type="compositionally biased region" description="Low complexity" evidence="2">
    <location>
        <begin position="413"/>
        <end position="426"/>
    </location>
</feature>
<dbReference type="AlphaFoldDB" id="A0A165CKC5"/>
<feature type="compositionally biased region" description="Polar residues" evidence="2">
    <location>
        <begin position="209"/>
        <end position="218"/>
    </location>
</feature>
<feature type="domain" description="SH3" evidence="3">
    <location>
        <begin position="255"/>
        <end position="284"/>
    </location>
</feature>
<evidence type="ECO:0000256" key="2">
    <source>
        <dbReference type="SAM" id="MobiDB-lite"/>
    </source>
</evidence>
<dbReference type="Proteomes" id="UP000076871">
    <property type="component" value="Unassembled WGS sequence"/>
</dbReference>
<dbReference type="Gene3D" id="2.30.30.40">
    <property type="entry name" value="SH3 Domains"/>
    <property type="match status" value="1"/>
</dbReference>
<dbReference type="GeneID" id="63830130"/>
<keyword evidence="1" id="KW-0728">SH3 domain</keyword>
<dbReference type="InParanoid" id="A0A165CKC5"/>
<dbReference type="RefSeq" id="XP_040760709.1">
    <property type="nucleotide sequence ID" value="XM_040913102.1"/>
</dbReference>
<dbReference type="FunCoup" id="A0A165CKC5">
    <property type="interactions" value="379"/>
</dbReference>
<dbReference type="Pfam" id="PF07653">
    <property type="entry name" value="SH3_2"/>
    <property type="match status" value="1"/>
</dbReference>
<name>A0A165CKC5_9APHY</name>
<sequence>MHAIQENEVAQLRALTDSLDLQTKYVERYLDVLRDVKAGWIDEATVTRLETTRPRGPMHMFTQPPELSRLESVRSTKSESSARRSTHSDSDENSDDEERVAPKRSRGLSLTRHKSEASTKQASRSPSCPPFCPSSCASRDRADSAANDKSESEKPRNRTSVAVWASSAANAVSSVTGRGKKDKENFAALKDDSDRSDGDAQSVHDSENSRLSSALSFQRKNKYHKNKSVSSTPAPSPKVPMHTPKSLSQSKDGRKIAVVNEMLDGWWMGELYGKRGLFPTNYTEFISSTPPILPPPPAMSRISERRLLGNDDVDRQYLMSSDHEEHPFGDHNLVENRSPMYGRFGSSSGPDSSHEEEEAARTRTQRFLADVEKTTQLANQPAITHRATGTSLARKPPPPPLRRTTNNVLAHLSAPLSSSQSSSTNSFVAMASTPTKAQPNFEDTLTQSPFE</sequence>